<evidence type="ECO:0000256" key="2">
    <source>
        <dbReference type="ARBA" id="ARBA00022448"/>
    </source>
</evidence>
<gene>
    <name evidence="8" type="ORF">PBV87_22125</name>
</gene>
<dbReference type="RefSeq" id="WP_053982666.1">
    <property type="nucleotide sequence ID" value="NZ_JAQIFT010000074.1"/>
</dbReference>
<evidence type="ECO:0000256" key="5">
    <source>
        <dbReference type="ARBA" id="ARBA00022683"/>
    </source>
</evidence>
<organism evidence="8 9">
    <name type="scientific">Holtiella tumoricola</name>
    <dbReference type="NCBI Taxonomy" id="3018743"/>
    <lineage>
        <taxon>Bacteria</taxon>
        <taxon>Bacillati</taxon>
        <taxon>Bacillota</taxon>
        <taxon>Clostridia</taxon>
        <taxon>Lachnospirales</taxon>
        <taxon>Cellulosilyticaceae</taxon>
        <taxon>Holtiella</taxon>
    </lineage>
</organism>
<dbReference type="FunFam" id="2.70.70.10:FF:000001">
    <property type="entry name" value="PTS system glucose-specific IIA component"/>
    <property type="match status" value="1"/>
</dbReference>
<dbReference type="Gene3D" id="2.70.70.10">
    <property type="entry name" value="Glucose Permease (Domain IIA)"/>
    <property type="match status" value="1"/>
</dbReference>
<keyword evidence="3 8" id="KW-0762">Sugar transport</keyword>
<dbReference type="SUPFAM" id="SSF51261">
    <property type="entry name" value="Duplicated hybrid motif"/>
    <property type="match status" value="1"/>
</dbReference>
<keyword evidence="6" id="KW-0418">Kinase</keyword>
<evidence type="ECO:0000313" key="9">
    <source>
        <dbReference type="Proteomes" id="UP001169242"/>
    </source>
</evidence>
<dbReference type="PANTHER" id="PTHR45008:SF1">
    <property type="entry name" value="PTS SYSTEM GLUCOSE-SPECIFIC EIIA COMPONENT"/>
    <property type="match status" value="1"/>
</dbReference>
<dbReference type="GO" id="GO:0005737">
    <property type="term" value="C:cytoplasm"/>
    <property type="evidence" value="ECO:0007669"/>
    <property type="project" value="UniProtKB-SubCell"/>
</dbReference>
<dbReference type="GO" id="GO:0016301">
    <property type="term" value="F:kinase activity"/>
    <property type="evidence" value="ECO:0007669"/>
    <property type="project" value="UniProtKB-KW"/>
</dbReference>
<dbReference type="PROSITE" id="PS00371">
    <property type="entry name" value="PTS_EIIA_TYPE_1_HIS"/>
    <property type="match status" value="1"/>
</dbReference>
<evidence type="ECO:0000259" key="7">
    <source>
        <dbReference type="PROSITE" id="PS51093"/>
    </source>
</evidence>
<keyword evidence="4" id="KW-0808">Transferase</keyword>
<dbReference type="NCBIfam" id="TIGR00830">
    <property type="entry name" value="PTBA"/>
    <property type="match status" value="1"/>
</dbReference>
<protein>
    <submittedName>
        <fullName evidence="8">PTS glucose transporter subunit IIA</fullName>
    </submittedName>
</protein>
<evidence type="ECO:0000256" key="4">
    <source>
        <dbReference type="ARBA" id="ARBA00022679"/>
    </source>
</evidence>
<dbReference type="Pfam" id="PF00358">
    <property type="entry name" value="PTS_EIIA_1"/>
    <property type="match status" value="1"/>
</dbReference>
<proteinExistence type="predicted"/>
<dbReference type="EMBL" id="JAQIFT010000074">
    <property type="protein sequence ID" value="MDA3734174.1"/>
    <property type="molecule type" value="Genomic_DNA"/>
</dbReference>
<dbReference type="PROSITE" id="PS51093">
    <property type="entry name" value="PTS_EIIA_TYPE_1"/>
    <property type="match status" value="1"/>
</dbReference>
<evidence type="ECO:0000256" key="1">
    <source>
        <dbReference type="ARBA" id="ARBA00004496"/>
    </source>
</evidence>
<name>A0AA42DRM7_9FIRM</name>
<accession>A0AA42DRM7</accession>
<comment type="caution">
    <text evidence="8">The sequence shown here is derived from an EMBL/GenBank/DDBJ whole genome shotgun (WGS) entry which is preliminary data.</text>
</comment>
<dbReference type="CDD" id="cd00210">
    <property type="entry name" value="PTS_IIA_glc"/>
    <property type="match status" value="1"/>
</dbReference>
<dbReference type="InterPro" id="IPR050890">
    <property type="entry name" value="PTS_EIIA_component"/>
</dbReference>
<reference evidence="8" key="1">
    <citation type="journal article" date="2023" name="Int. J. Syst. Evol. Microbiol.">
        <title>&lt;i&gt;Holtiella tumoricola&lt;/i&gt; gen. nov. sp. nov., isolated from a human clinical sample.</title>
        <authorList>
            <person name="Allen-Vercoe E."/>
            <person name="Daigneault M.C."/>
            <person name="Vancuren S.J."/>
            <person name="Cochrane K."/>
            <person name="O'Neal L.L."/>
            <person name="Sankaranarayanan K."/>
            <person name="Lawson P.A."/>
        </authorList>
    </citation>
    <scope>NUCLEOTIDE SEQUENCE</scope>
    <source>
        <strain evidence="8">CC70A</strain>
    </source>
</reference>
<evidence type="ECO:0000256" key="3">
    <source>
        <dbReference type="ARBA" id="ARBA00022597"/>
    </source>
</evidence>
<dbReference type="AlphaFoldDB" id="A0AA42DRM7"/>
<keyword evidence="2" id="KW-0813">Transport</keyword>
<dbReference type="InterPro" id="IPR001127">
    <property type="entry name" value="PTS_EIIA_1_perm"/>
</dbReference>
<feature type="domain" description="PTS EIIA type-1" evidence="7">
    <location>
        <begin position="29"/>
        <end position="133"/>
    </location>
</feature>
<evidence type="ECO:0000313" key="8">
    <source>
        <dbReference type="EMBL" id="MDA3734174.1"/>
    </source>
</evidence>
<evidence type="ECO:0000256" key="6">
    <source>
        <dbReference type="ARBA" id="ARBA00022777"/>
    </source>
</evidence>
<dbReference type="InterPro" id="IPR011055">
    <property type="entry name" value="Dup_hybrid_motif"/>
</dbReference>
<comment type="subcellular location">
    <subcellularLocation>
        <location evidence="1">Cytoplasm</location>
    </subcellularLocation>
</comment>
<dbReference type="PANTHER" id="PTHR45008">
    <property type="entry name" value="PTS SYSTEM GLUCOSE-SPECIFIC EIIA COMPONENT"/>
    <property type="match status" value="1"/>
</dbReference>
<sequence length="161" mass="17449">MFGFFSKFKGIELCSPMTGEAIDLSQVPDPVFSEKMVGDGIAIIPTEKVVVAPCDGKVVQIFPTNHAIGIESTSGLDLLIHIGIDTVDLKGEGFKRLVEEGDTVKQGDPILEVDIERVKELGKPLTSPFVITNTDEVEFKNRTTGKVEAGKTSVMTLKKNK</sequence>
<dbReference type="GO" id="GO:0009401">
    <property type="term" value="P:phosphoenolpyruvate-dependent sugar phosphotransferase system"/>
    <property type="evidence" value="ECO:0007669"/>
    <property type="project" value="UniProtKB-KW"/>
</dbReference>
<keyword evidence="5" id="KW-0598">Phosphotransferase system</keyword>
<keyword evidence="9" id="KW-1185">Reference proteome</keyword>
<dbReference type="Proteomes" id="UP001169242">
    <property type="component" value="Unassembled WGS sequence"/>
</dbReference>